<dbReference type="HOGENOM" id="CLU_025328_0_0_11"/>
<sequence length="570" mass="57598" precursor="true">MAGKQRRGRRSTRTVATAVVTVAVVAAASAALWLRSDHHGTSPTAQTGPDSAAAAGSGSNPAANAAPTTPEAVAKDFLAAWASGDYTKAGSLTDNASAAGPRLQAVMKSLNPKSTQLTLGSQIPATGATPDSATRYNVNVVDSFDGGLQWTYTSILAVVPASGAASTPLVHWSSAVIHPQLGAQANLTATPPPAAVVDDTGLPLQASAHPSLGTVLTRLATAKSPEAPASNALQVNFVDANTGVTLGGTAPIVLGTATIGTASQITSTLDVRVQTAAEHALTAYPNSGMVVIKPSTGGVLAMASNSQSTAGLAYHAIRAPGSTFKTITTAALLQTGLTPSDAAPCPPTSTVGSQTYHNDEGLKNGYPNATLTDAFEQSCNTSYVGLRNRLSGLGALENEAKTQFGLNQPWDMGLGSATYCTAGSEQVPAADGQERFAAETFGQGDITMCPLTMASVAATVANGTFKQPILLPGQSQVAATPLPAGVDKNLKTLMRGVITEGTATSLRGISSTLGAKTGTAERQNEDPDSWMIAMDPQHDIAVACVVLNGGFGNDKAGPAIKAMLTGIGIG</sequence>
<dbReference type="STRING" id="479433.Caci_1448"/>
<dbReference type="PANTHER" id="PTHR30627">
    <property type="entry name" value="PEPTIDOGLYCAN D,D-TRANSPEPTIDASE"/>
    <property type="match status" value="1"/>
</dbReference>
<dbReference type="SUPFAM" id="SSF56601">
    <property type="entry name" value="beta-lactamase/transpeptidase-like"/>
    <property type="match status" value="1"/>
</dbReference>
<dbReference type="GO" id="GO:0071555">
    <property type="term" value="P:cell wall organization"/>
    <property type="evidence" value="ECO:0007669"/>
    <property type="project" value="TreeGrafter"/>
</dbReference>
<evidence type="ECO:0000313" key="5">
    <source>
        <dbReference type="Proteomes" id="UP000000851"/>
    </source>
</evidence>
<dbReference type="RefSeq" id="WP_012785665.1">
    <property type="nucleotide sequence ID" value="NC_013131.1"/>
</dbReference>
<dbReference type="InterPro" id="IPR001460">
    <property type="entry name" value="PCN-bd_Tpept"/>
</dbReference>
<dbReference type="Pfam" id="PF05223">
    <property type="entry name" value="MecA_N"/>
    <property type="match status" value="1"/>
</dbReference>
<feature type="domain" description="NTF2-like N-terminal transpeptidase" evidence="3">
    <location>
        <begin position="69"/>
        <end position="183"/>
    </location>
</feature>
<dbReference type="GO" id="GO:0005886">
    <property type="term" value="C:plasma membrane"/>
    <property type="evidence" value="ECO:0007669"/>
    <property type="project" value="TreeGrafter"/>
</dbReference>
<evidence type="ECO:0000256" key="1">
    <source>
        <dbReference type="SAM" id="MobiDB-lite"/>
    </source>
</evidence>
<dbReference type="KEGG" id="cai:Caci_1448"/>
<dbReference type="EMBL" id="CP001700">
    <property type="protein sequence ID" value="ACU70371.1"/>
    <property type="molecule type" value="Genomic_DNA"/>
</dbReference>
<dbReference type="GO" id="GO:0008658">
    <property type="term" value="F:penicillin binding"/>
    <property type="evidence" value="ECO:0007669"/>
    <property type="project" value="InterPro"/>
</dbReference>
<organism evidence="4 5">
    <name type="scientific">Catenulispora acidiphila (strain DSM 44928 / JCM 14897 / NBRC 102108 / NRRL B-24433 / ID139908)</name>
    <dbReference type="NCBI Taxonomy" id="479433"/>
    <lineage>
        <taxon>Bacteria</taxon>
        <taxon>Bacillati</taxon>
        <taxon>Actinomycetota</taxon>
        <taxon>Actinomycetes</taxon>
        <taxon>Catenulisporales</taxon>
        <taxon>Catenulisporaceae</taxon>
        <taxon>Catenulispora</taxon>
    </lineage>
</organism>
<dbReference type="InterPro" id="IPR050515">
    <property type="entry name" value="Beta-lactam/transpept"/>
</dbReference>
<name>C7Q8V6_CATAD</name>
<feature type="compositionally biased region" description="Low complexity" evidence="1">
    <location>
        <begin position="52"/>
        <end position="67"/>
    </location>
</feature>
<proteinExistence type="predicted"/>
<dbReference type="InParanoid" id="C7Q8V6"/>
<protein>
    <submittedName>
        <fullName evidence="4">Penicillin-binding protein transpeptidase</fullName>
    </submittedName>
</protein>
<dbReference type="InterPro" id="IPR007887">
    <property type="entry name" value="MecA_N"/>
</dbReference>
<dbReference type="Proteomes" id="UP000000851">
    <property type="component" value="Chromosome"/>
</dbReference>
<dbReference type="GO" id="GO:0046677">
    <property type="term" value="P:response to antibiotic"/>
    <property type="evidence" value="ECO:0007669"/>
    <property type="project" value="InterPro"/>
</dbReference>
<reference evidence="4 5" key="1">
    <citation type="journal article" date="2009" name="Stand. Genomic Sci.">
        <title>Complete genome sequence of Catenulispora acidiphila type strain (ID 139908).</title>
        <authorList>
            <person name="Copeland A."/>
            <person name="Lapidus A."/>
            <person name="Glavina Del Rio T."/>
            <person name="Nolan M."/>
            <person name="Lucas S."/>
            <person name="Chen F."/>
            <person name="Tice H."/>
            <person name="Cheng J.F."/>
            <person name="Bruce D."/>
            <person name="Goodwin L."/>
            <person name="Pitluck S."/>
            <person name="Mikhailova N."/>
            <person name="Pati A."/>
            <person name="Ivanova N."/>
            <person name="Mavromatis K."/>
            <person name="Chen A."/>
            <person name="Palaniappan K."/>
            <person name="Chain P."/>
            <person name="Land M."/>
            <person name="Hauser L."/>
            <person name="Chang Y.J."/>
            <person name="Jeffries C.D."/>
            <person name="Chertkov O."/>
            <person name="Brettin T."/>
            <person name="Detter J.C."/>
            <person name="Han C."/>
            <person name="Ali Z."/>
            <person name="Tindall B.J."/>
            <person name="Goker M."/>
            <person name="Bristow J."/>
            <person name="Eisen J.A."/>
            <person name="Markowitz V."/>
            <person name="Hugenholtz P."/>
            <person name="Kyrpides N.C."/>
            <person name="Klenk H.P."/>
        </authorList>
    </citation>
    <scope>NUCLEOTIDE SEQUENCE [LARGE SCALE GENOMIC DNA]</scope>
    <source>
        <strain evidence="5">DSM 44928 / JCM 14897 / NBRC 102108 / NRRL B-24433 / ID139908</strain>
    </source>
</reference>
<accession>C7Q8V6</accession>
<evidence type="ECO:0000259" key="2">
    <source>
        <dbReference type="Pfam" id="PF00905"/>
    </source>
</evidence>
<dbReference type="eggNOG" id="COG0768">
    <property type="taxonomic scope" value="Bacteria"/>
</dbReference>
<dbReference type="InterPro" id="IPR012338">
    <property type="entry name" value="Beta-lactam/transpept-like"/>
</dbReference>
<feature type="domain" description="Penicillin-binding protein transpeptidase" evidence="2">
    <location>
        <begin position="289"/>
        <end position="563"/>
    </location>
</feature>
<dbReference type="AlphaFoldDB" id="C7Q8V6"/>
<dbReference type="GO" id="GO:0071972">
    <property type="term" value="F:peptidoglycan L,D-transpeptidase activity"/>
    <property type="evidence" value="ECO:0007669"/>
    <property type="project" value="TreeGrafter"/>
</dbReference>
<dbReference type="FunCoup" id="C7Q8V6">
    <property type="interactions" value="1"/>
</dbReference>
<dbReference type="PANTHER" id="PTHR30627:SF24">
    <property type="entry name" value="PENICILLIN-BINDING PROTEIN 4B"/>
    <property type="match status" value="1"/>
</dbReference>
<dbReference type="Pfam" id="PF00905">
    <property type="entry name" value="Transpeptidase"/>
    <property type="match status" value="1"/>
</dbReference>
<evidence type="ECO:0000313" key="4">
    <source>
        <dbReference type="EMBL" id="ACU70371.1"/>
    </source>
</evidence>
<dbReference type="Gene3D" id="3.40.710.10">
    <property type="entry name" value="DD-peptidase/beta-lactamase superfamily"/>
    <property type="match status" value="1"/>
</dbReference>
<feature type="region of interest" description="Disordered" evidence="1">
    <location>
        <begin position="38"/>
        <end position="69"/>
    </location>
</feature>
<gene>
    <name evidence="4" type="ordered locus">Caci_1448</name>
</gene>
<keyword evidence="5" id="KW-1185">Reference proteome</keyword>
<evidence type="ECO:0000259" key="3">
    <source>
        <dbReference type="Pfam" id="PF05223"/>
    </source>
</evidence>